<evidence type="ECO:0000259" key="1">
    <source>
        <dbReference type="Pfam" id="PF13592"/>
    </source>
</evidence>
<proteinExistence type="predicted"/>
<feature type="domain" description="Winged helix-turn helix" evidence="1">
    <location>
        <begin position="111"/>
        <end position="169"/>
    </location>
</feature>
<dbReference type="SUPFAM" id="SSF46689">
    <property type="entry name" value="Homeodomain-like"/>
    <property type="match status" value="1"/>
</dbReference>
<dbReference type="Pfam" id="PF13384">
    <property type="entry name" value="HTH_23"/>
    <property type="match status" value="1"/>
</dbReference>
<comment type="caution">
    <text evidence="2">The sequence shown here is derived from an EMBL/GenBank/DDBJ whole genome shotgun (WGS) entry which is preliminary data.</text>
</comment>
<reference evidence="2" key="1">
    <citation type="submission" date="2023-07" db="EMBL/GenBank/DDBJ databases">
        <title>Comparative genomics of wheat-associated soil bacteria to identify genetic determinants of phenazine resistance.</title>
        <authorList>
            <person name="Mouncey N."/>
        </authorList>
    </citation>
    <scope>NUCLEOTIDE SEQUENCE</scope>
    <source>
        <strain evidence="2">V4I22</strain>
    </source>
</reference>
<dbReference type="Proteomes" id="UP001234216">
    <property type="component" value="Unassembled WGS sequence"/>
</dbReference>
<dbReference type="Pfam" id="PF13592">
    <property type="entry name" value="HTH_33"/>
    <property type="match status" value="1"/>
</dbReference>
<evidence type="ECO:0000313" key="3">
    <source>
        <dbReference type="Proteomes" id="UP001234216"/>
    </source>
</evidence>
<dbReference type="EMBL" id="JAUSZV010000005">
    <property type="protein sequence ID" value="MDQ0904831.1"/>
    <property type="molecule type" value="Genomic_DNA"/>
</dbReference>
<name>A0AAW8F450_9ACTN</name>
<evidence type="ECO:0000313" key="2">
    <source>
        <dbReference type="EMBL" id="MDQ0904831.1"/>
    </source>
</evidence>
<accession>A0AAW8F450</accession>
<gene>
    <name evidence="2" type="ORF">QFZ22_000816</name>
</gene>
<sequence>MGEAWLRDSGRTAVLRYAQGGGLTDAERAAREGIRLQAVVCFEGGETNREVAAALRVSERSVERWRRAWREHGEAGVLSQGSPGRSRLSETQIARLERELERGPLVHGWADQRWTLARIKTLIGRLFHVSCTVEGTWRLLKRHGWSWQQPARRAIERDDDAVEVWKKETWPRVRAPRRSAAPGSASSCAVRRCVSCGGERPSPLTCRSREVELGAV</sequence>
<dbReference type="InterPro" id="IPR009057">
    <property type="entry name" value="Homeodomain-like_sf"/>
</dbReference>
<protein>
    <submittedName>
        <fullName evidence="2">Transposase</fullName>
    </submittedName>
</protein>
<dbReference type="AlphaFoldDB" id="A0AAW8F450"/>
<dbReference type="InterPro" id="IPR025959">
    <property type="entry name" value="Winged_HTH_dom"/>
</dbReference>
<organism evidence="2 3">
    <name type="scientific">Streptomyces canus</name>
    <dbReference type="NCBI Taxonomy" id="58343"/>
    <lineage>
        <taxon>Bacteria</taxon>
        <taxon>Bacillati</taxon>
        <taxon>Actinomycetota</taxon>
        <taxon>Actinomycetes</taxon>
        <taxon>Kitasatosporales</taxon>
        <taxon>Streptomycetaceae</taxon>
        <taxon>Streptomyces</taxon>
        <taxon>Streptomyces aurantiacus group</taxon>
    </lineage>
</organism>